<organism evidence="2 3">
    <name type="scientific">Diploptera punctata</name>
    <name type="common">Pacific beetle cockroach</name>
    <dbReference type="NCBI Taxonomy" id="6984"/>
    <lineage>
        <taxon>Eukaryota</taxon>
        <taxon>Metazoa</taxon>
        <taxon>Ecdysozoa</taxon>
        <taxon>Arthropoda</taxon>
        <taxon>Hexapoda</taxon>
        <taxon>Insecta</taxon>
        <taxon>Pterygota</taxon>
        <taxon>Neoptera</taxon>
        <taxon>Polyneoptera</taxon>
        <taxon>Dictyoptera</taxon>
        <taxon>Blattodea</taxon>
        <taxon>Blaberoidea</taxon>
        <taxon>Blaberidae</taxon>
        <taxon>Diplopterinae</taxon>
        <taxon>Diploptera</taxon>
    </lineage>
</organism>
<accession>A0AAD7ZVK1</accession>
<comment type="caution">
    <text evidence="2">The sequence shown here is derived from an EMBL/GenBank/DDBJ whole genome shotgun (WGS) entry which is preliminary data.</text>
</comment>
<gene>
    <name evidence="2" type="ORF">L9F63_028280</name>
</gene>
<proteinExistence type="predicted"/>
<reference evidence="2" key="2">
    <citation type="submission" date="2023-05" db="EMBL/GenBank/DDBJ databases">
        <authorList>
            <person name="Fouks B."/>
        </authorList>
    </citation>
    <scope>NUCLEOTIDE SEQUENCE</scope>
    <source>
        <strain evidence="2">Stay&amp;Tobe</strain>
        <tissue evidence="2">Testes</tissue>
    </source>
</reference>
<reference evidence="2" key="1">
    <citation type="journal article" date="2023" name="IScience">
        <title>Live-bearing cockroach genome reveals convergent evolutionary mechanisms linked to viviparity in insects and beyond.</title>
        <authorList>
            <person name="Fouks B."/>
            <person name="Harrison M.C."/>
            <person name="Mikhailova A.A."/>
            <person name="Marchal E."/>
            <person name="English S."/>
            <person name="Carruthers M."/>
            <person name="Jennings E.C."/>
            <person name="Chiamaka E.L."/>
            <person name="Frigard R.A."/>
            <person name="Pippel M."/>
            <person name="Attardo G.M."/>
            <person name="Benoit J.B."/>
            <person name="Bornberg-Bauer E."/>
            <person name="Tobe S.S."/>
        </authorList>
    </citation>
    <scope>NUCLEOTIDE SEQUENCE</scope>
    <source>
        <strain evidence="2">Stay&amp;Tobe</strain>
    </source>
</reference>
<dbReference type="Proteomes" id="UP001233999">
    <property type="component" value="Unassembled WGS sequence"/>
</dbReference>
<evidence type="ECO:0000313" key="3">
    <source>
        <dbReference type="Proteomes" id="UP001233999"/>
    </source>
</evidence>
<feature type="signal peptide" evidence="1">
    <location>
        <begin position="1"/>
        <end position="18"/>
    </location>
</feature>
<dbReference type="EMBL" id="JASPKZ010006337">
    <property type="protein sequence ID" value="KAJ9587467.1"/>
    <property type="molecule type" value="Genomic_DNA"/>
</dbReference>
<name>A0AAD7ZVK1_DIPPU</name>
<evidence type="ECO:0000313" key="2">
    <source>
        <dbReference type="EMBL" id="KAJ9587467.1"/>
    </source>
</evidence>
<keyword evidence="3" id="KW-1185">Reference proteome</keyword>
<evidence type="ECO:0000256" key="1">
    <source>
        <dbReference type="SAM" id="SignalP"/>
    </source>
</evidence>
<sequence length="55" mass="6393">VFFLCLLWWEITVLPVDKEDPCIKALMPGLKIPTLPVFQCEDGQVYFRKHSSIVK</sequence>
<feature type="chain" id="PRO_5042059122" evidence="1">
    <location>
        <begin position="19"/>
        <end position="55"/>
    </location>
</feature>
<feature type="non-terminal residue" evidence="2">
    <location>
        <position position="1"/>
    </location>
</feature>
<dbReference type="AlphaFoldDB" id="A0AAD7ZVK1"/>
<feature type="non-terminal residue" evidence="2">
    <location>
        <position position="55"/>
    </location>
</feature>
<keyword evidence="1" id="KW-0732">Signal</keyword>
<protein>
    <submittedName>
        <fullName evidence="2">Uncharacterized protein</fullName>
    </submittedName>
</protein>